<dbReference type="AlphaFoldDB" id="A0A1H3Z1G8"/>
<dbReference type="Gene3D" id="1.25.40.10">
    <property type="entry name" value="Tetratricopeptide repeat domain"/>
    <property type="match status" value="2"/>
</dbReference>
<dbReference type="STRING" id="658218.SAMN05216562_2130"/>
<dbReference type="PANTHER" id="PTHR45588:SF1">
    <property type="entry name" value="WW DOMAIN-CONTAINING PROTEIN"/>
    <property type="match status" value="1"/>
</dbReference>
<gene>
    <name evidence="3" type="ORF">SAMN05216562_2130</name>
</gene>
<feature type="signal peptide" evidence="2">
    <location>
        <begin position="1"/>
        <end position="25"/>
    </location>
</feature>
<protein>
    <submittedName>
        <fullName evidence="3">Uncharacterized protein</fullName>
    </submittedName>
</protein>
<dbReference type="EMBL" id="FNQO01000002">
    <property type="protein sequence ID" value="SEA17693.1"/>
    <property type="molecule type" value="Genomic_DNA"/>
</dbReference>
<accession>A0A1H3Z1G8</accession>
<feature type="chain" id="PRO_5011450755" evidence="2">
    <location>
        <begin position="26"/>
        <end position="537"/>
    </location>
</feature>
<evidence type="ECO:0000256" key="1">
    <source>
        <dbReference type="PROSITE-ProRule" id="PRU00339"/>
    </source>
</evidence>
<keyword evidence="1" id="KW-0802">TPR repeat</keyword>
<keyword evidence="4" id="KW-1185">Reference proteome</keyword>
<evidence type="ECO:0000313" key="3">
    <source>
        <dbReference type="EMBL" id="SEA17693.1"/>
    </source>
</evidence>
<reference evidence="4" key="1">
    <citation type="submission" date="2016-10" db="EMBL/GenBank/DDBJ databases">
        <authorList>
            <person name="Varghese N."/>
            <person name="Submissions S."/>
        </authorList>
    </citation>
    <scope>NUCLEOTIDE SEQUENCE [LARGE SCALE GENOMIC DNA]</scope>
    <source>
        <strain evidence="4">CGMCC 1.10657</strain>
    </source>
</reference>
<proteinExistence type="predicted"/>
<organism evidence="3 4">
    <name type="scientific">Microbulbifer marinus</name>
    <dbReference type="NCBI Taxonomy" id="658218"/>
    <lineage>
        <taxon>Bacteria</taxon>
        <taxon>Pseudomonadati</taxon>
        <taxon>Pseudomonadota</taxon>
        <taxon>Gammaproteobacteria</taxon>
        <taxon>Cellvibrionales</taxon>
        <taxon>Microbulbiferaceae</taxon>
        <taxon>Microbulbifer</taxon>
    </lineage>
</organism>
<dbReference type="PROSITE" id="PS50005">
    <property type="entry name" value="TPR"/>
    <property type="match status" value="1"/>
</dbReference>
<dbReference type="PANTHER" id="PTHR45588">
    <property type="entry name" value="TPR DOMAIN-CONTAINING PROTEIN"/>
    <property type="match status" value="1"/>
</dbReference>
<keyword evidence="2" id="KW-0732">Signal</keyword>
<feature type="repeat" description="TPR" evidence="1">
    <location>
        <begin position="453"/>
        <end position="486"/>
    </location>
</feature>
<dbReference type="Proteomes" id="UP000198658">
    <property type="component" value="Unassembled WGS sequence"/>
</dbReference>
<evidence type="ECO:0000256" key="2">
    <source>
        <dbReference type="SAM" id="SignalP"/>
    </source>
</evidence>
<dbReference type="InterPro" id="IPR019734">
    <property type="entry name" value="TPR_rpt"/>
</dbReference>
<dbReference type="InterPro" id="IPR011990">
    <property type="entry name" value="TPR-like_helical_dom_sf"/>
</dbReference>
<sequence>MAGSKGKLRIAALFGALLLCGAVHAQRQDNIGKVEFENSCDKAVTVQINHALALLHHMMYEQATEAFADIAKQDPTCALAPWGIAMAAFHPLWAPPSEEELARGSDAIHRAQQLKPGTEREKSYIDAAAAFYRDWSPAKHRERLHEWSAAQAKIHRQYPDDVDAGAFYALSLLASAPMDDRSYRQQKQAGALLKQLYRDNPSHPGVNHYTIHAHDNPAMAAEALTIARGYDKIAPEVPHALHMPTHIFVRLGLWPDTIDWNIRSAAAARKQPAGNATSLHYFHALDYLMYAYLQQGRDAKAEAVLEQVLSANNPQDAFAAAFGIAAARSRYPLERHAWQEAAALSPVSHGNFPWQKYPWVQAMVYFARGIGAARSGDVSAANTAADRLDELYHHTVEAKEDYWAALVDSQRQAVRAWSRFSDGDSQGAITLMRKAAAEEDGLEKHPVTPGPLLPARELLGDMLLAAEQPEGALQAYKKSLELYPSRFNGLYGAALAAQAVGRKADTEKYYRRLLEIADAEASQREALQQARKFLSDQ</sequence>
<evidence type="ECO:0000313" key="4">
    <source>
        <dbReference type="Proteomes" id="UP000198658"/>
    </source>
</evidence>
<name>A0A1H3Z1G8_9GAMM</name>
<dbReference type="SUPFAM" id="SSF48452">
    <property type="entry name" value="TPR-like"/>
    <property type="match status" value="1"/>
</dbReference>